<sequence>MPQKYTLHPAHPSHSRTLAETMILSRLTDPHWAFLFTPSTTPSTIISSTESRLPHTLSTARDVRRHEVVTTSDTASTPGTGPKNAEHTDEGSKERVIGYARWTLPPSLSNRDDVWPSAQVPEPSAQEKEQFKKMYDLGSDEKGRVKGMKSDGLLEFRGTPLEEVEERVLRDVVGGEEVLTLEYLTTHPDYWRQGVGSMLVQSGLRVADQYGIKTYVMSEPAGLKVYLNHGFRVVDEITVEYAQFGGTEPTTHYFLAQAQALEVSNRGIGSPESQDAAAGSPSVAGERSALAQRFVNAGGCKRRRYHRSPARLESH</sequence>
<name>A0A117E4R2_ASPNG</name>
<dbReference type="VEuPathDB" id="FungiDB:ASPNIDRAFT2_1186665"/>
<dbReference type="Gene3D" id="3.40.630.30">
    <property type="match status" value="1"/>
</dbReference>
<reference evidence="4" key="1">
    <citation type="journal article" date="2016" name="Genome Announc.">
        <title>Draft genome sequence of Aspergillus niger strain An76.</title>
        <authorList>
            <person name="Gong W."/>
            <person name="Cheng Z."/>
            <person name="Zhang H."/>
            <person name="Liu L."/>
            <person name="Gao P."/>
            <person name="Wang L."/>
        </authorList>
    </citation>
    <scope>NUCLEOTIDE SEQUENCE [LARGE SCALE GENOMIC DNA]</scope>
    <source>
        <strain evidence="4">An76</strain>
    </source>
</reference>
<dbReference type="Pfam" id="PF00583">
    <property type="entry name" value="Acetyltransf_1"/>
    <property type="match status" value="1"/>
</dbReference>
<dbReference type="Proteomes" id="UP000068243">
    <property type="component" value="Unassembled WGS sequence"/>
</dbReference>
<dbReference type="VEuPathDB" id="FungiDB:ATCC64974_75820"/>
<dbReference type="InterPro" id="IPR016181">
    <property type="entry name" value="Acyl_CoA_acyltransferase"/>
</dbReference>
<protein>
    <recommendedName>
        <fullName evidence="2">N-acetyltransferase domain-containing protein</fullName>
    </recommendedName>
</protein>
<evidence type="ECO:0000313" key="3">
    <source>
        <dbReference type="EMBL" id="GAQ47122.1"/>
    </source>
</evidence>
<comment type="caution">
    <text evidence="3">The sequence shown here is derived from an EMBL/GenBank/DDBJ whole genome shotgun (WGS) entry which is preliminary data.</text>
</comment>
<accession>A0A117E4R2</accession>
<dbReference type="VEuPathDB" id="FungiDB:An03g06420"/>
<feature type="region of interest" description="Disordered" evidence="1">
    <location>
        <begin position="67"/>
        <end position="92"/>
    </location>
</feature>
<feature type="compositionally biased region" description="Polar residues" evidence="1">
    <location>
        <begin position="69"/>
        <end position="79"/>
    </location>
</feature>
<dbReference type="PROSITE" id="PS51186">
    <property type="entry name" value="GNAT"/>
    <property type="match status" value="1"/>
</dbReference>
<dbReference type="PANTHER" id="PTHR42791:SF2">
    <property type="entry name" value="N-ACETYLTRANSFERASE DOMAIN-CONTAINING PROTEIN"/>
    <property type="match status" value="1"/>
</dbReference>
<evidence type="ECO:0000259" key="2">
    <source>
        <dbReference type="PROSITE" id="PS51186"/>
    </source>
</evidence>
<evidence type="ECO:0000256" key="1">
    <source>
        <dbReference type="SAM" id="MobiDB-lite"/>
    </source>
</evidence>
<dbReference type="GO" id="GO:0016747">
    <property type="term" value="F:acyltransferase activity, transferring groups other than amino-acyl groups"/>
    <property type="evidence" value="ECO:0007669"/>
    <property type="project" value="InterPro"/>
</dbReference>
<dbReference type="VEuPathDB" id="FungiDB:M747DRAFT_175590"/>
<dbReference type="CDD" id="cd04301">
    <property type="entry name" value="NAT_SF"/>
    <property type="match status" value="1"/>
</dbReference>
<feature type="domain" description="N-acetyltransferase" evidence="2">
    <location>
        <begin position="94"/>
        <end position="260"/>
    </location>
</feature>
<evidence type="ECO:0000313" key="4">
    <source>
        <dbReference type="Proteomes" id="UP000068243"/>
    </source>
</evidence>
<dbReference type="InterPro" id="IPR052523">
    <property type="entry name" value="Trichothecene_AcTrans"/>
</dbReference>
<dbReference type="PANTHER" id="PTHR42791">
    <property type="entry name" value="GNAT FAMILY ACETYLTRANSFERASE"/>
    <property type="match status" value="1"/>
</dbReference>
<dbReference type="InterPro" id="IPR000182">
    <property type="entry name" value="GNAT_dom"/>
</dbReference>
<dbReference type="EMBL" id="BCMY01000025">
    <property type="protein sequence ID" value="GAQ47122.1"/>
    <property type="molecule type" value="Genomic_DNA"/>
</dbReference>
<proteinExistence type="predicted"/>
<dbReference type="OrthoDB" id="61113at2759"/>
<organism evidence="3 4">
    <name type="scientific">Aspergillus niger</name>
    <dbReference type="NCBI Taxonomy" id="5061"/>
    <lineage>
        <taxon>Eukaryota</taxon>
        <taxon>Fungi</taxon>
        <taxon>Dikarya</taxon>
        <taxon>Ascomycota</taxon>
        <taxon>Pezizomycotina</taxon>
        <taxon>Eurotiomycetes</taxon>
        <taxon>Eurotiomycetidae</taxon>
        <taxon>Eurotiales</taxon>
        <taxon>Aspergillaceae</taxon>
        <taxon>Aspergillus</taxon>
        <taxon>Aspergillus subgen. Circumdati</taxon>
    </lineage>
</organism>
<dbReference type="SUPFAM" id="SSF55729">
    <property type="entry name" value="Acyl-CoA N-acyltransferases (Nat)"/>
    <property type="match status" value="1"/>
</dbReference>
<dbReference type="AlphaFoldDB" id="A0A117E4R2"/>
<gene>
    <name evidence="3" type="ORF">ABL_09783</name>
</gene>